<dbReference type="GO" id="GO:0003747">
    <property type="term" value="F:translation release factor activity"/>
    <property type="evidence" value="ECO:0007669"/>
    <property type="project" value="InterPro"/>
</dbReference>
<dbReference type="Gene3D" id="3.30.160.20">
    <property type="match status" value="1"/>
</dbReference>
<proteinExistence type="inferred from homology"/>
<dbReference type="AlphaFoldDB" id="A0AAN6DP61"/>
<dbReference type="InterPro" id="IPR000352">
    <property type="entry name" value="Pep_chain_release_fac_I"/>
</dbReference>
<comment type="caution">
    <text evidence="6">The sequence shown here is derived from an EMBL/GenBank/DDBJ whole genome shotgun (WGS) entry which is preliminary data.</text>
</comment>
<organism evidence="6 7">
    <name type="scientific">Exophiala viscosa</name>
    <dbReference type="NCBI Taxonomy" id="2486360"/>
    <lineage>
        <taxon>Eukaryota</taxon>
        <taxon>Fungi</taxon>
        <taxon>Dikarya</taxon>
        <taxon>Ascomycota</taxon>
        <taxon>Pezizomycotina</taxon>
        <taxon>Eurotiomycetes</taxon>
        <taxon>Chaetothyriomycetidae</taxon>
        <taxon>Chaetothyriales</taxon>
        <taxon>Herpotrichiellaceae</taxon>
        <taxon>Exophiala</taxon>
    </lineage>
</organism>
<dbReference type="PANTHER" id="PTHR43804:SF7">
    <property type="entry name" value="LD18447P"/>
    <property type="match status" value="1"/>
</dbReference>
<evidence type="ECO:0000259" key="5">
    <source>
        <dbReference type="PROSITE" id="PS00745"/>
    </source>
</evidence>
<keyword evidence="2" id="KW-0488">Methylation</keyword>
<comment type="similarity">
    <text evidence="1">Belongs to the prokaryotic/mitochondrial release factor family.</text>
</comment>
<sequence>MPWTPGFARVRLQCMQLTLTLLRSATSSEPESQVSPVLLHRARAVAAEHAQLSAANADNYDVSVAKKIGELSTVCTALKEWDDAQNSLEELESLLNDPSSDAEIRSLAQSDIESTAASLPKITAQLKNSLVPPHPFANMPCMIEIHPGAGGSEASLFAHSLLDMYKDFCARKRWPTTLASYTADESVPDDALTDALLEVNHPGSYDILRSEAGVHRVQRVPATEKKGRTHTSAVSVLVLPNLPESGAESALDYEDPNSDYYIGPQDVRSETMRARGAGGQHVNKTDSAIRLTHIPTGIVVAMQDSRSQHKNREKAWQLLRSKIAQIRREERENEVIALRRSVMGGVARTGREDKVRTYNFSQNRVTDHRTGKESSNLPAVMAGEEPLEEIMESVKEWMSENEVRGLLAEEELRAKQDDGGNGSGKK</sequence>
<feature type="chain" id="PRO_5043039772" evidence="4">
    <location>
        <begin position="28"/>
        <end position="426"/>
    </location>
</feature>
<keyword evidence="4" id="KW-0732">Signal</keyword>
<accession>A0AAN6DP61</accession>
<dbReference type="EMBL" id="MU404359">
    <property type="protein sequence ID" value="KAI1610019.1"/>
    <property type="molecule type" value="Genomic_DNA"/>
</dbReference>
<dbReference type="InterPro" id="IPR045853">
    <property type="entry name" value="Pep_chain_release_fac_I_sf"/>
</dbReference>
<keyword evidence="3" id="KW-0648">Protein biosynthesis</keyword>
<reference evidence="6" key="1">
    <citation type="journal article" date="2022" name="bioRxiv">
        <title>Deciphering the potential niche of two novel black yeast fungi from a biological soil crust based on their genomes, phenotypes, and melanin regulation.</title>
        <authorList>
            <consortium name="DOE Joint Genome Institute"/>
            <person name="Carr E.C."/>
            <person name="Barton Q."/>
            <person name="Grambo S."/>
            <person name="Sullivan M."/>
            <person name="Renfro C.M."/>
            <person name="Kuo A."/>
            <person name="Pangilinan J."/>
            <person name="Lipzen A."/>
            <person name="Keymanesh K."/>
            <person name="Savage E."/>
            <person name="Barry K."/>
            <person name="Grigoriev I.V."/>
            <person name="Riekhof W.R."/>
            <person name="Harris S.S."/>
        </authorList>
    </citation>
    <scope>NUCLEOTIDE SEQUENCE</scope>
    <source>
        <strain evidence="6">JF 03-4F</strain>
    </source>
</reference>
<dbReference type="Gene3D" id="6.10.140.1950">
    <property type="match status" value="1"/>
</dbReference>
<feature type="domain" description="Prokaryotic-type class I peptide chain release factors" evidence="5">
    <location>
        <begin position="273"/>
        <end position="289"/>
    </location>
</feature>
<dbReference type="Proteomes" id="UP001203852">
    <property type="component" value="Unassembled WGS sequence"/>
</dbReference>
<dbReference type="Gene3D" id="3.30.70.1660">
    <property type="match status" value="1"/>
</dbReference>
<name>A0AAN6DP61_9EURO</name>
<dbReference type="PROSITE" id="PS00745">
    <property type="entry name" value="RF_PROK_I"/>
    <property type="match status" value="1"/>
</dbReference>
<dbReference type="Pfam" id="PF03462">
    <property type="entry name" value="PCRF"/>
    <property type="match status" value="1"/>
</dbReference>
<dbReference type="InterPro" id="IPR050057">
    <property type="entry name" value="Prokaryotic/Mito_RF"/>
</dbReference>
<dbReference type="Pfam" id="PF00472">
    <property type="entry name" value="RF-1"/>
    <property type="match status" value="1"/>
</dbReference>
<protein>
    <submittedName>
        <fullName evidence="6">Peptide chain release factor RF-1</fullName>
    </submittedName>
</protein>
<dbReference type="GO" id="GO:0032543">
    <property type="term" value="P:mitochondrial translation"/>
    <property type="evidence" value="ECO:0007669"/>
    <property type="project" value="UniProtKB-ARBA"/>
</dbReference>
<dbReference type="SUPFAM" id="SSF75620">
    <property type="entry name" value="Release factor"/>
    <property type="match status" value="1"/>
</dbReference>
<dbReference type="PANTHER" id="PTHR43804">
    <property type="entry name" value="LD18447P"/>
    <property type="match status" value="1"/>
</dbReference>
<evidence type="ECO:0000256" key="1">
    <source>
        <dbReference type="ARBA" id="ARBA00010835"/>
    </source>
</evidence>
<evidence type="ECO:0000256" key="2">
    <source>
        <dbReference type="ARBA" id="ARBA00022481"/>
    </source>
</evidence>
<dbReference type="InterPro" id="IPR005139">
    <property type="entry name" value="PCRF"/>
</dbReference>
<gene>
    <name evidence="6" type="ORF">EDD36DRAFT_453666</name>
</gene>
<dbReference type="GO" id="GO:0005739">
    <property type="term" value="C:mitochondrion"/>
    <property type="evidence" value="ECO:0007669"/>
    <property type="project" value="UniProtKB-ARBA"/>
</dbReference>
<evidence type="ECO:0000256" key="4">
    <source>
        <dbReference type="SAM" id="SignalP"/>
    </source>
</evidence>
<evidence type="ECO:0000256" key="3">
    <source>
        <dbReference type="ARBA" id="ARBA00022917"/>
    </source>
</evidence>
<evidence type="ECO:0000313" key="7">
    <source>
        <dbReference type="Proteomes" id="UP001203852"/>
    </source>
</evidence>
<dbReference type="SMART" id="SM00937">
    <property type="entry name" value="PCRF"/>
    <property type="match status" value="1"/>
</dbReference>
<feature type="signal peptide" evidence="4">
    <location>
        <begin position="1"/>
        <end position="27"/>
    </location>
</feature>
<keyword evidence="7" id="KW-1185">Reference proteome</keyword>
<evidence type="ECO:0000313" key="6">
    <source>
        <dbReference type="EMBL" id="KAI1610019.1"/>
    </source>
</evidence>
<dbReference type="FunFam" id="3.30.160.20:FF:000070">
    <property type="entry name" value="Related to MRF1-peptide chain release factor, mitochondrial"/>
    <property type="match status" value="1"/>
</dbReference>